<comment type="caution">
    <text evidence="1">The sequence shown here is derived from an EMBL/GenBank/DDBJ whole genome shotgun (WGS) entry which is preliminary data.</text>
</comment>
<accession>A0A5B2VYL2</accession>
<protein>
    <submittedName>
        <fullName evidence="1">Uncharacterized protein</fullName>
    </submittedName>
</protein>
<reference evidence="1 2" key="2">
    <citation type="submission" date="2019-09" db="EMBL/GenBank/DDBJ databases">
        <authorList>
            <person name="Jin C."/>
        </authorList>
    </citation>
    <scope>NUCLEOTIDE SEQUENCE [LARGE SCALE GENOMIC DNA]</scope>
    <source>
        <strain evidence="1 2">AN110305</strain>
    </source>
</reference>
<evidence type="ECO:0000313" key="2">
    <source>
        <dbReference type="Proteomes" id="UP000323454"/>
    </source>
</evidence>
<gene>
    <name evidence="1" type="ORF">F0L68_41345</name>
</gene>
<dbReference type="EMBL" id="VUOB01000211">
    <property type="protein sequence ID" value="KAA2244135.1"/>
    <property type="molecule type" value="Genomic_DNA"/>
</dbReference>
<evidence type="ECO:0000313" key="1">
    <source>
        <dbReference type="EMBL" id="KAA2244135.1"/>
    </source>
</evidence>
<dbReference type="AlphaFoldDB" id="A0A5B2VYL2"/>
<dbReference type="RefSeq" id="WP_149855371.1">
    <property type="nucleotide sequence ID" value="NZ_VUOB01000211.1"/>
</dbReference>
<organism evidence="1 2">
    <name type="scientific">Solihabitans fulvus</name>
    <dbReference type="NCBI Taxonomy" id="1892852"/>
    <lineage>
        <taxon>Bacteria</taxon>
        <taxon>Bacillati</taxon>
        <taxon>Actinomycetota</taxon>
        <taxon>Actinomycetes</taxon>
        <taxon>Pseudonocardiales</taxon>
        <taxon>Pseudonocardiaceae</taxon>
        <taxon>Solihabitans</taxon>
    </lineage>
</organism>
<reference evidence="1 2" key="1">
    <citation type="submission" date="2019-09" db="EMBL/GenBank/DDBJ databases">
        <title>Goodfellowia gen. nov., a new genus of the Pseudonocardineae related to Actinoalloteichus, containing Goodfellowia coeruleoviolacea gen. nov., comb. nov. gen. nov., comb. nov.</title>
        <authorList>
            <person name="Labeda D."/>
        </authorList>
    </citation>
    <scope>NUCLEOTIDE SEQUENCE [LARGE SCALE GENOMIC DNA]</scope>
    <source>
        <strain evidence="1 2">AN110305</strain>
    </source>
</reference>
<dbReference type="Proteomes" id="UP000323454">
    <property type="component" value="Unassembled WGS sequence"/>
</dbReference>
<keyword evidence="2" id="KW-1185">Reference proteome</keyword>
<sequence>MADDENTAENARPFTAYTAADHARIAMAEAAWSALESAFRAIVPEAHRTDGAEPALLIEAASWVQARAEGLLCAAVIASHERGLSWSQIGQSLGVSKQAAHERFAPKVTAFRQQLAAHLAALADDPDAKPDKPEGFAYGWGLVPDTAWYAPQLDAWRSELGQLPGAFTSAGRPGELLACLSDPDTAVTRLNGTTARPVDATVPRCPFTAEADWHEDSEPGEYLTCTLSDGHPGRHQLAVANSYD</sequence>
<dbReference type="OrthoDB" id="9812570at2"/>
<proteinExistence type="predicted"/>
<name>A0A5B2VYL2_9PSEU</name>